<reference evidence="2 3" key="1">
    <citation type="journal article" date="2018" name="Nat. Biotechnol.">
        <title>A standardized bacterial taxonomy based on genome phylogeny substantially revises the tree of life.</title>
        <authorList>
            <person name="Parks D.H."/>
            <person name="Chuvochina M."/>
            <person name="Waite D.W."/>
            <person name="Rinke C."/>
            <person name="Skarshewski A."/>
            <person name="Chaumeil P.A."/>
            <person name="Hugenholtz P."/>
        </authorList>
    </citation>
    <scope>NUCLEOTIDE SEQUENCE [LARGE SCALE GENOMIC DNA]</scope>
    <source>
        <strain evidence="2">UBA9958</strain>
    </source>
</reference>
<sequence>MTVSGSNGNILIAKPNNSLSPTGFVWLFVGVLTITSIITVGFVSAGAWLVLPFAGLEILVLAYVLMNAYLHYGDFESITLVNDDVVIEKYSYKSSKKYTFQRYWVRVTLRNTLDGTVAIFIGSHGKEIEFGSRYINKEERESIAKQLKQDLKIV</sequence>
<comment type="caution">
    <text evidence="2">The sequence shown here is derived from an EMBL/GenBank/DDBJ whole genome shotgun (WGS) entry which is preliminary data.</text>
</comment>
<protein>
    <submittedName>
        <fullName evidence="2">DUF2244 domain-containing protein</fullName>
    </submittedName>
</protein>
<accession>A0A351R7Z2</accession>
<evidence type="ECO:0000313" key="2">
    <source>
        <dbReference type="EMBL" id="HBA08163.1"/>
    </source>
</evidence>
<dbReference type="Pfam" id="PF10003">
    <property type="entry name" value="DUF2244"/>
    <property type="match status" value="1"/>
</dbReference>
<keyword evidence="1" id="KW-1133">Transmembrane helix</keyword>
<dbReference type="AlphaFoldDB" id="A0A351R7Z2"/>
<keyword evidence="1" id="KW-0472">Membrane</keyword>
<keyword evidence="1" id="KW-0812">Transmembrane</keyword>
<dbReference type="InterPro" id="IPR019253">
    <property type="entry name" value="DUF2244_TM"/>
</dbReference>
<evidence type="ECO:0000313" key="3">
    <source>
        <dbReference type="Proteomes" id="UP000264313"/>
    </source>
</evidence>
<proteinExistence type="predicted"/>
<feature type="transmembrane region" description="Helical" evidence="1">
    <location>
        <begin position="24"/>
        <end position="43"/>
    </location>
</feature>
<organism evidence="2 3">
    <name type="scientific">Methylotenera mobilis</name>
    <dbReference type="NCBI Taxonomy" id="359408"/>
    <lineage>
        <taxon>Bacteria</taxon>
        <taxon>Pseudomonadati</taxon>
        <taxon>Pseudomonadota</taxon>
        <taxon>Betaproteobacteria</taxon>
        <taxon>Nitrosomonadales</taxon>
        <taxon>Methylophilaceae</taxon>
        <taxon>Methylotenera</taxon>
    </lineage>
</organism>
<gene>
    <name evidence="2" type="ORF">DCW48_00235</name>
</gene>
<evidence type="ECO:0000256" key="1">
    <source>
        <dbReference type="SAM" id="Phobius"/>
    </source>
</evidence>
<name>A0A351R7Z2_9PROT</name>
<feature type="transmembrane region" description="Helical" evidence="1">
    <location>
        <begin position="49"/>
        <end position="70"/>
    </location>
</feature>
<dbReference type="Proteomes" id="UP000264313">
    <property type="component" value="Unassembled WGS sequence"/>
</dbReference>
<dbReference type="STRING" id="1132855.GCA_000384255_02320"/>
<dbReference type="EMBL" id="DNAA01000008">
    <property type="protein sequence ID" value="HBA08163.1"/>
    <property type="molecule type" value="Genomic_DNA"/>
</dbReference>